<gene>
    <name evidence="3" type="ORF">OLEA9_A038007</name>
</gene>
<organism evidence="3 4">
    <name type="scientific">Olea europaea subsp. europaea</name>
    <dbReference type="NCBI Taxonomy" id="158383"/>
    <lineage>
        <taxon>Eukaryota</taxon>
        <taxon>Viridiplantae</taxon>
        <taxon>Streptophyta</taxon>
        <taxon>Embryophyta</taxon>
        <taxon>Tracheophyta</taxon>
        <taxon>Spermatophyta</taxon>
        <taxon>Magnoliopsida</taxon>
        <taxon>eudicotyledons</taxon>
        <taxon>Gunneridae</taxon>
        <taxon>Pentapetalae</taxon>
        <taxon>asterids</taxon>
        <taxon>lamiids</taxon>
        <taxon>Lamiales</taxon>
        <taxon>Oleaceae</taxon>
        <taxon>Oleeae</taxon>
        <taxon>Olea</taxon>
    </lineage>
</organism>
<feature type="region of interest" description="Disordered" evidence="2">
    <location>
        <begin position="167"/>
        <end position="197"/>
    </location>
</feature>
<evidence type="ECO:0000313" key="3">
    <source>
        <dbReference type="EMBL" id="CAA3002870.1"/>
    </source>
</evidence>
<feature type="compositionally biased region" description="Low complexity" evidence="2">
    <location>
        <begin position="463"/>
        <end position="481"/>
    </location>
</feature>
<dbReference type="PANTHER" id="PTHR35358:SF7">
    <property type="entry name" value="EXPRESSED PROTEIN"/>
    <property type="match status" value="1"/>
</dbReference>
<evidence type="ECO:0000256" key="1">
    <source>
        <dbReference type="SAM" id="Coils"/>
    </source>
</evidence>
<evidence type="ECO:0000313" key="4">
    <source>
        <dbReference type="Proteomes" id="UP000594638"/>
    </source>
</evidence>
<evidence type="ECO:0000256" key="2">
    <source>
        <dbReference type="SAM" id="MobiDB-lite"/>
    </source>
</evidence>
<name>A0A8S0TCK3_OLEEU</name>
<comment type="caution">
    <text evidence="3">The sequence shown here is derived from an EMBL/GenBank/DDBJ whole genome shotgun (WGS) entry which is preliminary data.</text>
</comment>
<dbReference type="Proteomes" id="UP000594638">
    <property type="component" value="Unassembled WGS sequence"/>
</dbReference>
<feature type="compositionally biased region" description="Polar residues" evidence="2">
    <location>
        <begin position="167"/>
        <end position="179"/>
    </location>
</feature>
<proteinExistence type="predicted"/>
<dbReference type="PANTHER" id="PTHR35358">
    <property type="entry name" value="OS06G0711100 PROTEIN"/>
    <property type="match status" value="1"/>
</dbReference>
<feature type="coiled-coil region" evidence="1">
    <location>
        <begin position="696"/>
        <end position="792"/>
    </location>
</feature>
<dbReference type="OrthoDB" id="1506770at2759"/>
<dbReference type="Gramene" id="OE9A038007T1">
    <property type="protein sequence ID" value="OE9A038007C1"/>
    <property type="gene ID" value="OE9A038007"/>
</dbReference>
<feature type="compositionally biased region" description="Polar residues" evidence="2">
    <location>
        <begin position="540"/>
        <end position="551"/>
    </location>
</feature>
<reference evidence="3 4" key="1">
    <citation type="submission" date="2019-12" db="EMBL/GenBank/DDBJ databases">
        <authorList>
            <person name="Alioto T."/>
            <person name="Alioto T."/>
            <person name="Gomez Garrido J."/>
        </authorList>
    </citation>
    <scope>NUCLEOTIDE SEQUENCE [LARGE SCALE GENOMIC DNA]</scope>
</reference>
<dbReference type="InterPro" id="IPR007942">
    <property type="entry name" value="PLipase-like"/>
</dbReference>
<dbReference type="Pfam" id="PF05278">
    <property type="entry name" value="PEARLI-4"/>
    <property type="match status" value="1"/>
</dbReference>
<keyword evidence="4" id="KW-1185">Reference proteome</keyword>
<sequence>MGLRASEDPSLEPHVVTNDRLVKKYFKKCKKGITVYNLKDAIEIRRVCMEDKYKIVLVYILETIWAYEAITSIGRRYAENLEEADLPRLCRWSSSEMPNSKDICASLDEPNIVVYCTLKPTHEEASQAYWTEIHQFSDEVDDPTVDIFVDNINGTDSSIHADFPQQACQSPNAYTSPRDPSSFHRPPTSTDAHTYHPGPSTSFLSLYLSRDKFAQELRMQLVQMVETLERKNERRMDNMHSYIDQRFDCVTSLCRQIDEKISSVVHWIKNSNLSTPYIYHSPPHSGFMNTEGTHDVNEDSIPIEVKNDENEDGNEQRQETNNLLVNESIPVEEKNLLVDDNEQKKAADVNEDLILEEGENEKRQTTNMLNDGQTHVEEIDICKPMNSQSHGVVESVPTVVEVESADSSQNGRGMRNKKSLYPHPLSHTAILQLEQYFLASKMVKVERVTLPTPDLPVPPPGFSLKTPAAKSATTSATAGLSQPLSQPPLEETSREQPPAGTSTRRTSRRRVRPQFYSPALPPQQYRRRRSRTSKARSISQLSFQEKVTGKCNQPSMTFSRWQEQMTHVSQSRSQINNGTTTNPLPIRETEQAPNIIGKSNGIIVDENRASDTNSNGITVDKNRASDTNSKTNLALTMNSITEKHGDITKDCLLESDRMKTLVLFGICEVVQDLQKKQLKDIDISMLESCYSAVQDAEKMKMNVKWLRNRLDEIKDAMVSAGEALRLMDEKKRLMKSIDNKKKDILLHKGELKRLNSEIEEMESQVARDTVILEALDKNIRTQTSKVQLLEQMPLMDWLI</sequence>
<feature type="region of interest" description="Disordered" evidence="2">
    <location>
        <begin position="568"/>
        <end position="625"/>
    </location>
</feature>
<feature type="compositionally biased region" description="Basic residues" evidence="2">
    <location>
        <begin position="525"/>
        <end position="534"/>
    </location>
</feature>
<dbReference type="AlphaFoldDB" id="A0A8S0TCK3"/>
<accession>A0A8S0TCK3</accession>
<feature type="compositionally biased region" description="Polar residues" evidence="2">
    <location>
        <begin position="568"/>
        <end position="583"/>
    </location>
</feature>
<feature type="region of interest" description="Disordered" evidence="2">
    <location>
        <begin position="452"/>
        <end position="551"/>
    </location>
</feature>
<keyword evidence="1" id="KW-0175">Coiled coil</keyword>
<protein>
    <submittedName>
        <fullName evidence="3">Uncharacterized protein</fullName>
    </submittedName>
</protein>
<dbReference type="EMBL" id="CACTIH010005887">
    <property type="protein sequence ID" value="CAA3002870.1"/>
    <property type="molecule type" value="Genomic_DNA"/>
</dbReference>